<dbReference type="Pfam" id="PF12848">
    <property type="entry name" value="ABC_tran_Xtn"/>
    <property type="match status" value="1"/>
</dbReference>
<dbReference type="STRING" id="215200.SAMN05216454_10599"/>
<dbReference type="Gene3D" id="3.40.50.300">
    <property type="entry name" value="P-loop containing nucleotide triphosphate hydrolases"/>
    <property type="match status" value="2"/>
</dbReference>
<dbReference type="GO" id="GO:0005524">
    <property type="term" value="F:ATP binding"/>
    <property type="evidence" value="ECO:0007669"/>
    <property type="project" value="UniProtKB-KW"/>
</dbReference>
<protein>
    <submittedName>
        <fullName evidence="7">ATP-binding cassette, subfamily F, member 3</fullName>
    </submittedName>
</protein>
<dbReference type="InterPro" id="IPR032524">
    <property type="entry name" value="ABC_tran_C"/>
</dbReference>
<keyword evidence="2" id="KW-0547">Nucleotide-binding</keyword>
<dbReference type="PROSITE" id="PS00211">
    <property type="entry name" value="ABC_TRANSPORTER_1"/>
    <property type="match status" value="2"/>
</dbReference>
<dbReference type="AlphaFoldDB" id="A0A1H8HE31"/>
<accession>A0A1H8HE31</accession>
<evidence type="ECO:0000313" key="8">
    <source>
        <dbReference type="Proteomes" id="UP000199512"/>
    </source>
</evidence>
<dbReference type="InterPro" id="IPR003439">
    <property type="entry name" value="ABC_transporter-like_ATP-bd"/>
</dbReference>
<keyword evidence="4" id="KW-0175">Coiled coil</keyword>
<dbReference type="PANTHER" id="PTHR42855">
    <property type="entry name" value="ABC TRANSPORTER ATP-BINDING SUBUNIT"/>
    <property type="match status" value="1"/>
</dbReference>
<dbReference type="PROSITE" id="PS50893">
    <property type="entry name" value="ABC_TRANSPORTER_2"/>
    <property type="match status" value="2"/>
</dbReference>
<feature type="region of interest" description="Disordered" evidence="5">
    <location>
        <begin position="561"/>
        <end position="581"/>
    </location>
</feature>
<dbReference type="InterPro" id="IPR032781">
    <property type="entry name" value="ABC_tran_Xtn"/>
</dbReference>
<dbReference type="InterPro" id="IPR051309">
    <property type="entry name" value="ABCF_ATPase"/>
</dbReference>
<dbReference type="Proteomes" id="UP000199512">
    <property type="component" value="Unassembled WGS sequence"/>
</dbReference>
<dbReference type="SMART" id="SM00382">
    <property type="entry name" value="AAA"/>
    <property type="match status" value="2"/>
</dbReference>
<gene>
    <name evidence="7" type="ORF">SAMN05216454_10599</name>
</gene>
<dbReference type="SUPFAM" id="SSF52540">
    <property type="entry name" value="P-loop containing nucleoside triphosphate hydrolases"/>
    <property type="match status" value="2"/>
</dbReference>
<dbReference type="NCBIfam" id="NF000355">
    <property type="entry name" value="ribo_prot_ABC_F"/>
    <property type="match status" value="1"/>
</dbReference>
<dbReference type="GO" id="GO:0003677">
    <property type="term" value="F:DNA binding"/>
    <property type="evidence" value="ECO:0007669"/>
    <property type="project" value="InterPro"/>
</dbReference>
<dbReference type="RefSeq" id="WP_091975162.1">
    <property type="nucleotide sequence ID" value="NZ_FODF01000005.1"/>
</dbReference>
<dbReference type="FunFam" id="3.40.50.300:FF:000011">
    <property type="entry name" value="Putative ABC transporter ATP-binding component"/>
    <property type="match status" value="1"/>
</dbReference>
<dbReference type="OrthoDB" id="9801441at2"/>
<dbReference type="PANTHER" id="PTHR42855:SF2">
    <property type="entry name" value="DRUG RESISTANCE ABC TRANSPORTER,ATP-BINDING PROTEIN"/>
    <property type="match status" value="1"/>
</dbReference>
<dbReference type="Pfam" id="PF00005">
    <property type="entry name" value="ABC_tran"/>
    <property type="match status" value="2"/>
</dbReference>
<evidence type="ECO:0000256" key="5">
    <source>
        <dbReference type="SAM" id="MobiDB-lite"/>
    </source>
</evidence>
<feature type="domain" description="ABC transporter" evidence="6">
    <location>
        <begin position="335"/>
        <end position="549"/>
    </location>
</feature>
<evidence type="ECO:0000256" key="2">
    <source>
        <dbReference type="ARBA" id="ARBA00022741"/>
    </source>
</evidence>
<keyword evidence="8" id="KW-1185">Reference proteome</keyword>
<feature type="coiled-coil region" evidence="4">
    <location>
        <begin position="258"/>
        <end position="288"/>
    </location>
</feature>
<feature type="coiled-coil region" evidence="4">
    <location>
        <begin position="87"/>
        <end position="114"/>
    </location>
</feature>
<evidence type="ECO:0000259" key="6">
    <source>
        <dbReference type="PROSITE" id="PS50893"/>
    </source>
</evidence>
<keyword evidence="3 7" id="KW-0067">ATP-binding</keyword>
<reference evidence="7 8" key="1">
    <citation type="submission" date="2016-10" db="EMBL/GenBank/DDBJ databases">
        <authorList>
            <person name="de Groot N.N."/>
        </authorList>
    </citation>
    <scope>NUCLEOTIDE SEQUENCE [LARGE SCALE GENOMIC DNA]</scope>
    <source>
        <strain evidence="7 8">Calf135</strain>
    </source>
</reference>
<dbReference type="EMBL" id="FODF01000005">
    <property type="protein sequence ID" value="SEN54147.1"/>
    <property type="molecule type" value="Genomic_DNA"/>
</dbReference>
<evidence type="ECO:0000313" key="7">
    <source>
        <dbReference type="EMBL" id="SEN54147.1"/>
    </source>
</evidence>
<keyword evidence="1" id="KW-0677">Repeat</keyword>
<dbReference type="FunFam" id="3.40.50.300:FF:000309">
    <property type="entry name" value="ABC transporter ATP-binding protein"/>
    <property type="match status" value="1"/>
</dbReference>
<sequence length="643" mass="74635">MIMLSCNKVTKSFGVETILEDISFSINEGDKVGIVGVNGTGKTTLFKIITGIYGYDSGEIYSSKECRIGYLEQNTNFHSDKTIYEEMISVFDDLREAEVELREMEKEIAKLSKDGVAPTEELKKLMDSYGKKYEAFEANHGYSYKSEVTGTLRGLGFVDEDMDKEINVLSGGEKTRVLLGKLLLSKPSLLLLDEPTNHLDSEAVEWLEGFLRSYEGTVMIISHDRYFLDQSVNRIFEMANKKLTAYNGNYTEYIKQARIQKEIDIKRYENQQREIKKQEESIERLKSYGREKHIKRARSKEKMLSKVEKLEKPQEFRKKAKFRFQSTAQSGNDVLRVEDLEKRFDDRVLFSGVNFDIYRGEKVALIGPNGVGKSTLFKILMGEETQNGGDFKIGQNVYPAYFHQEQKTLNLKNTIIDEIWDANPHLTQTEVRSLLGAFLFSDEDVFKEISLLSGGERARIAILKLILSESNLLLLDEPTNHLDIDSKEVLEEALLEYDGTIFTISHDRYFLNTVIDKILLLSEYGVTEYLGNYDYYMEKKNQQKDIEKLVNESNIEEKTKTQIKEEKRREKEQKQRENKAKSEVKKIEQEIELLEKQIQGLEFMLCQEEIYSSPEKSKEVNQEKAEHEKKLEHLYQKWEEKMV</sequence>
<evidence type="ECO:0000256" key="1">
    <source>
        <dbReference type="ARBA" id="ARBA00022737"/>
    </source>
</evidence>
<evidence type="ECO:0000256" key="4">
    <source>
        <dbReference type="SAM" id="Coils"/>
    </source>
</evidence>
<feature type="domain" description="ABC transporter" evidence="6">
    <location>
        <begin position="4"/>
        <end position="265"/>
    </location>
</feature>
<dbReference type="GO" id="GO:0016887">
    <property type="term" value="F:ATP hydrolysis activity"/>
    <property type="evidence" value="ECO:0007669"/>
    <property type="project" value="InterPro"/>
</dbReference>
<dbReference type="InterPro" id="IPR037118">
    <property type="entry name" value="Val-tRNA_synth_C_sf"/>
</dbReference>
<name>A0A1H8HE31_9FIRM</name>
<dbReference type="InterPro" id="IPR003593">
    <property type="entry name" value="AAA+_ATPase"/>
</dbReference>
<dbReference type="Gene3D" id="1.10.287.380">
    <property type="entry name" value="Valyl-tRNA synthetase, C-terminal domain"/>
    <property type="match status" value="1"/>
</dbReference>
<dbReference type="InterPro" id="IPR027417">
    <property type="entry name" value="P-loop_NTPase"/>
</dbReference>
<organism evidence="7 8">
    <name type="scientific">Peptostreptococcus russellii</name>
    <dbReference type="NCBI Taxonomy" id="215200"/>
    <lineage>
        <taxon>Bacteria</taxon>
        <taxon>Bacillati</taxon>
        <taxon>Bacillota</taxon>
        <taxon>Clostridia</taxon>
        <taxon>Peptostreptococcales</taxon>
        <taxon>Peptostreptococcaceae</taxon>
        <taxon>Peptostreptococcus</taxon>
    </lineage>
</organism>
<dbReference type="CDD" id="cd03221">
    <property type="entry name" value="ABCF_EF-3"/>
    <property type="match status" value="2"/>
</dbReference>
<proteinExistence type="predicted"/>
<dbReference type="InterPro" id="IPR017871">
    <property type="entry name" value="ABC_transporter-like_CS"/>
</dbReference>
<dbReference type="Pfam" id="PF16326">
    <property type="entry name" value="ABC_tran_CTD"/>
    <property type="match status" value="1"/>
</dbReference>
<evidence type="ECO:0000256" key="3">
    <source>
        <dbReference type="ARBA" id="ARBA00022840"/>
    </source>
</evidence>